<dbReference type="AlphaFoldDB" id="A0AAW0N2E5"/>
<dbReference type="Proteomes" id="UP001460270">
    <property type="component" value="Unassembled WGS sequence"/>
</dbReference>
<feature type="region of interest" description="Disordered" evidence="1">
    <location>
        <begin position="83"/>
        <end position="109"/>
    </location>
</feature>
<comment type="caution">
    <text evidence="2">The sequence shown here is derived from an EMBL/GenBank/DDBJ whole genome shotgun (WGS) entry which is preliminary data.</text>
</comment>
<proteinExistence type="predicted"/>
<organism evidence="2 3">
    <name type="scientific">Mugilogobius chulae</name>
    <name type="common">yellowstripe goby</name>
    <dbReference type="NCBI Taxonomy" id="88201"/>
    <lineage>
        <taxon>Eukaryota</taxon>
        <taxon>Metazoa</taxon>
        <taxon>Chordata</taxon>
        <taxon>Craniata</taxon>
        <taxon>Vertebrata</taxon>
        <taxon>Euteleostomi</taxon>
        <taxon>Actinopterygii</taxon>
        <taxon>Neopterygii</taxon>
        <taxon>Teleostei</taxon>
        <taxon>Neoteleostei</taxon>
        <taxon>Acanthomorphata</taxon>
        <taxon>Gobiaria</taxon>
        <taxon>Gobiiformes</taxon>
        <taxon>Gobioidei</taxon>
        <taxon>Gobiidae</taxon>
        <taxon>Gobionellinae</taxon>
        <taxon>Mugilogobius</taxon>
    </lineage>
</organism>
<sequence>MSARVRNKLLEARTRFGDSMTCQEKKAWEELCASAGEDVVKLNKVVDNYNLIVPMLKMQMVHFSLPREVERVEKLVQQQRLELQKEKGNDRERRIEERKKANAQNKPQTTKLGLMKWMQSFLK</sequence>
<evidence type="ECO:0000313" key="2">
    <source>
        <dbReference type="EMBL" id="KAK7886973.1"/>
    </source>
</evidence>
<name>A0AAW0N2E5_9GOBI</name>
<dbReference type="InterPro" id="IPR052573">
    <property type="entry name" value="DnaJ_C_subfamily_28"/>
</dbReference>
<dbReference type="EMBL" id="JBBPFD010000019">
    <property type="protein sequence ID" value="KAK7886973.1"/>
    <property type="molecule type" value="Genomic_DNA"/>
</dbReference>
<evidence type="ECO:0000256" key="1">
    <source>
        <dbReference type="SAM" id="MobiDB-lite"/>
    </source>
</evidence>
<reference evidence="3" key="1">
    <citation type="submission" date="2024-04" db="EMBL/GenBank/DDBJ databases">
        <title>Salinicola lusitanus LLJ914,a marine bacterium isolated from the Okinawa Trough.</title>
        <authorList>
            <person name="Li J."/>
        </authorList>
    </citation>
    <scope>NUCLEOTIDE SEQUENCE [LARGE SCALE GENOMIC DNA]</scope>
</reference>
<dbReference type="PANTHER" id="PTHR39158:SF1">
    <property type="entry name" value="DNAJ HOMOLOG SUBFAMILY C MEMBER 28"/>
    <property type="match status" value="1"/>
</dbReference>
<gene>
    <name evidence="2" type="ORF">WMY93_026594</name>
</gene>
<feature type="compositionally biased region" description="Basic and acidic residues" evidence="1">
    <location>
        <begin position="83"/>
        <end position="100"/>
    </location>
</feature>
<dbReference type="PANTHER" id="PTHR39158">
    <property type="entry name" value="OS08G0560600 PROTEIN"/>
    <property type="match status" value="1"/>
</dbReference>
<protein>
    <submittedName>
        <fullName evidence="2">Uncharacterized protein</fullName>
    </submittedName>
</protein>
<evidence type="ECO:0000313" key="3">
    <source>
        <dbReference type="Proteomes" id="UP001460270"/>
    </source>
</evidence>
<accession>A0AAW0N2E5</accession>
<keyword evidence="3" id="KW-1185">Reference proteome</keyword>